<evidence type="ECO:0000313" key="2">
    <source>
        <dbReference type="EMBL" id="PNJ09408.1"/>
    </source>
</evidence>
<evidence type="ECO:0000256" key="1">
    <source>
        <dbReference type="SAM" id="MobiDB-lite"/>
    </source>
</evidence>
<protein>
    <submittedName>
        <fullName evidence="2">AVPR2 isoform 1</fullName>
    </submittedName>
</protein>
<dbReference type="AlphaFoldDB" id="A0A2J8RLM1"/>
<organism evidence="2">
    <name type="scientific">Pongo abelii</name>
    <name type="common">Sumatran orangutan</name>
    <name type="synonym">Pongo pygmaeus abelii</name>
    <dbReference type="NCBI Taxonomy" id="9601"/>
    <lineage>
        <taxon>Eukaryota</taxon>
        <taxon>Metazoa</taxon>
        <taxon>Chordata</taxon>
        <taxon>Craniata</taxon>
        <taxon>Vertebrata</taxon>
        <taxon>Euteleostomi</taxon>
        <taxon>Mammalia</taxon>
        <taxon>Eutheria</taxon>
        <taxon>Euarchontoglires</taxon>
        <taxon>Primates</taxon>
        <taxon>Haplorrhini</taxon>
        <taxon>Catarrhini</taxon>
        <taxon>Hominidae</taxon>
        <taxon>Pongo</taxon>
    </lineage>
</organism>
<reference evidence="2" key="1">
    <citation type="submission" date="2017-12" db="EMBL/GenBank/DDBJ databases">
        <title>High-resolution comparative analysis of great ape genomes.</title>
        <authorList>
            <person name="Pollen A."/>
            <person name="Hastie A."/>
            <person name="Hormozdiari F."/>
            <person name="Dougherty M."/>
            <person name="Liu R."/>
            <person name="Chaisson M."/>
            <person name="Hoppe E."/>
            <person name="Hill C."/>
            <person name="Pang A."/>
            <person name="Hillier L."/>
            <person name="Baker C."/>
            <person name="Armstrong J."/>
            <person name="Shendure J."/>
            <person name="Paten B."/>
            <person name="Wilson R."/>
            <person name="Chao H."/>
            <person name="Schneider V."/>
            <person name="Ventura M."/>
            <person name="Kronenberg Z."/>
            <person name="Murali S."/>
            <person name="Gordon D."/>
            <person name="Cantsilieris S."/>
            <person name="Munson K."/>
            <person name="Nelson B."/>
            <person name="Raja A."/>
            <person name="Underwood J."/>
            <person name="Diekhans M."/>
            <person name="Fiddes I."/>
            <person name="Haussler D."/>
            <person name="Eichler E."/>
        </authorList>
    </citation>
    <scope>NUCLEOTIDE SEQUENCE [LARGE SCALE GENOMIC DNA]</scope>
    <source>
        <strain evidence="2">Susie</strain>
    </source>
</reference>
<sequence>ILMASTTSACPSSSSSPSATWKVAAGSLTAGPALRSPGAVAPTSPGSP</sequence>
<name>A0A2J8RLM1_PONAB</name>
<proteinExistence type="predicted"/>
<gene>
    <name evidence="2" type="ORF">CR201_G0049912</name>
</gene>
<accession>A0A2J8RLM1</accession>
<comment type="caution">
    <text evidence="2">The sequence shown here is derived from an EMBL/GenBank/DDBJ whole genome shotgun (WGS) entry which is preliminary data.</text>
</comment>
<dbReference type="EMBL" id="NDHI03003672">
    <property type="protein sequence ID" value="PNJ09408.1"/>
    <property type="molecule type" value="Genomic_DNA"/>
</dbReference>
<feature type="compositionally biased region" description="Low complexity" evidence="1">
    <location>
        <begin position="1"/>
        <end position="20"/>
    </location>
</feature>
<feature type="region of interest" description="Disordered" evidence="1">
    <location>
        <begin position="1"/>
        <end position="21"/>
    </location>
</feature>
<feature type="non-terminal residue" evidence="2">
    <location>
        <position position="1"/>
    </location>
</feature>